<evidence type="ECO:0000256" key="1">
    <source>
        <dbReference type="SAM" id="Phobius"/>
    </source>
</evidence>
<evidence type="ECO:0000313" key="3">
    <source>
        <dbReference type="Proteomes" id="UP001189429"/>
    </source>
</evidence>
<dbReference type="EMBL" id="CAUYUJ010007780">
    <property type="protein sequence ID" value="CAK0821978.1"/>
    <property type="molecule type" value="Genomic_DNA"/>
</dbReference>
<proteinExistence type="predicted"/>
<reference evidence="2" key="1">
    <citation type="submission" date="2023-10" db="EMBL/GenBank/DDBJ databases">
        <authorList>
            <person name="Chen Y."/>
            <person name="Shah S."/>
            <person name="Dougan E. K."/>
            <person name="Thang M."/>
            <person name="Chan C."/>
        </authorList>
    </citation>
    <scope>NUCLEOTIDE SEQUENCE [LARGE SCALE GENOMIC DNA]</scope>
</reference>
<evidence type="ECO:0008006" key="4">
    <source>
        <dbReference type="Google" id="ProtNLM"/>
    </source>
</evidence>
<organism evidence="2 3">
    <name type="scientific">Prorocentrum cordatum</name>
    <dbReference type="NCBI Taxonomy" id="2364126"/>
    <lineage>
        <taxon>Eukaryota</taxon>
        <taxon>Sar</taxon>
        <taxon>Alveolata</taxon>
        <taxon>Dinophyceae</taxon>
        <taxon>Prorocentrales</taxon>
        <taxon>Prorocentraceae</taxon>
        <taxon>Prorocentrum</taxon>
    </lineage>
</organism>
<protein>
    <recommendedName>
        <fullName evidence="4">XRE family transcriptional regulator</fullName>
    </recommendedName>
</protein>
<comment type="caution">
    <text evidence="2">The sequence shown here is derived from an EMBL/GenBank/DDBJ whole genome shotgun (WGS) entry which is preliminary data.</text>
</comment>
<sequence length="315" mass="34586">MVAKLRSFYCGRDAAGAEVHVPCGRSHVEARFLGVARELGVPARRALDVLGGSLQSLNEPDAELARKVRALLAKASRQEALELLRTAPKFLGTMSVREWETRELPDIRARAALDNAFDALNFPVRFVFDRTRDATAALMEPGTESADDAPSQEQLRVMADRRKSTYSALSAVFWPLLVGGMLWLTYMDSTYGGPIHGRGACVPSIVPAYNIPDANGNSRLPCTCAPLYAWYVEPLLPEGLFEPPKVESQNCGKTMGGERQACDPKTVGGCVWTAEDLRRDPSYWDPPERRLTHWEQQRCSDSASFCGLGSGRAAP</sequence>
<feature type="transmembrane region" description="Helical" evidence="1">
    <location>
        <begin position="166"/>
        <end position="186"/>
    </location>
</feature>
<evidence type="ECO:0000313" key="2">
    <source>
        <dbReference type="EMBL" id="CAK0821978.1"/>
    </source>
</evidence>
<keyword evidence="1" id="KW-0812">Transmembrane</keyword>
<keyword evidence="3" id="KW-1185">Reference proteome</keyword>
<keyword evidence="1" id="KW-0472">Membrane</keyword>
<accession>A0ABN9RSF1</accession>
<name>A0ABN9RSF1_9DINO</name>
<gene>
    <name evidence="2" type="ORF">PCOR1329_LOCUS23109</name>
</gene>
<keyword evidence="1" id="KW-1133">Transmembrane helix</keyword>
<dbReference type="Proteomes" id="UP001189429">
    <property type="component" value="Unassembled WGS sequence"/>
</dbReference>